<keyword evidence="2" id="KW-0812">Transmembrane</keyword>
<proteinExistence type="predicted"/>
<keyword evidence="3" id="KW-1133">Transmembrane helix</keyword>
<evidence type="ECO:0008006" key="9">
    <source>
        <dbReference type="Google" id="ProtNLM"/>
    </source>
</evidence>
<dbReference type="AlphaFoldDB" id="A0A3A8AEI2"/>
<protein>
    <recommendedName>
        <fullName evidence="9">Phage tail protein</fullName>
    </recommendedName>
</protein>
<comment type="caution">
    <text evidence="7">The sequence shown here is derived from an EMBL/GenBank/DDBJ whole genome shotgun (WGS) entry which is preliminary data.</text>
</comment>
<keyword evidence="5" id="KW-0175">Coiled coil</keyword>
<feature type="compositionally biased region" description="Basic and acidic residues" evidence="6">
    <location>
        <begin position="37"/>
        <end position="46"/>
    </location>
</feature>
<dbReference type="InterPro" id="IPR019133">
    <property type="entry name" value="MIC60"/>
</dbReference>
<keyword evidence="8" id="KW-1185">Reference proteome</keyword>
<organism evidence="7 8">
    <name type="scientific">Oceaniradius stylonematis</name>
    <dbReference type="NCBI Taxonomy" id="2184161"/>
    <lineage>
        <taxon>Bacteria</taxon>
        <taxon>Pseudomonadati</taxon>
        <taxon>Pseudomonadota</taxon>
        <taxon>Alphaproteobacteria</taxon>
        <taxon>Hyphomicrobiales</taxon>
        <taxon>Ahrensiaceae</taxon>
        <taxon>Oceaniradius</taxon>
    </lineage>
</organism>
<feature type="coiled-coil region" evidence="5">
    <location>
        <begin position="245"/>
        <end position="272"/>
    </location>
</feature>
<dbReference type="Pfam" id="PF09731">
    <property type="entry name" value="Mitofilin"/>
    <property type="match status" value="1"/>
</dbReference>
<evidence type="ECO:0000256" key="1">
    <source>
        <dbReference type="ARBA" id="ARBA00004370"/>
    </source>
</evidence>
<comment type="subcellular location">
    <subcellularLocation>
        <location evidence="1">Membrane</location>
    </subcellularLocation>
</comment>
<evidence type="ECO:0000256" key="4">
    <source>
        <dbReference type="ARBA" id="ARBA00023136"/>
    </source>
</evidence>
<dbReference type="OrthoDB" id="8480612at2"/>
<accession>A0A3A8AEI2</accession>
<dbReference type="EMBL" id="QFWV02000004">
    <property type="protein sequence ID" value="RKF07459.1"/>
    <property type="molecule type" value="Genomic_DNA"/>
</dbReference>
<name>A0A3A8AEI2_9HYPH</name>
<evidence type="ECO:0000256" key="2">
    <source>
        <dbReference type="ARBA" id="ARBA00022692"/>
    </source>
</evidence>
<evidence type="ECO:0000256" key="6">
    <source>
        <dbReference type="SAM" id="MobiDB-lite"/>
    </source>
</evidence>
<keyword evidence="4" id="KW-0472">Membrane</keyword>
<dbReference type="GO" id="GO:0016020">
    <property type="term" value="C:membrane"/>
    <property type="evidence" value="ECO:0007669"/>
    <property type="project" value="UniProtKB-SubCell"/>
</dbReference>
<reference evidence="7 8" key="1">
    <citation type="journal article" date="2018" name="Int. J. Syst. Bacteriol.">
        <title>Oceaniradius stylonemae gen. nov., sp. nov., isolated from a red alga, Stylonema cornu-cervi.</title>
        <authorList>
            <person name="Jeong S."/>
        </authorList>
    </citation>
    <scope>NUCLEOTIDE SEQUENCE [LARGE SCALE GENOMIC DNA]</scope>
    <source>
        <strain evidence="7 8">StC1</strain>
    </source>
</reference>
<gene>
    <name evidence="7" type="ORF">DEM25_006565</name>
</gene>
<feature type="region of interest" description="Disordered" evidence="6">
    <location>
        <begin position="1"/>
        <end position="125"/>
    </location>
</feature>
<sequence length="534" mass="52782">MAQRARPSRGTGRGGTRKPVTIDLEAEKTAGGASKSSAEKAAKPKAAEPVAMEQAAKPGARASTAGDKASATGNEASPFAKAGEDGKAEKAQPGGTDRSGDADTPRTHRAAPPTPPAPARRGGSGAIAGGIIGGVIALVAGAGLQWTGLLPSFGSAPAETVDLAPVQSEIAQLQARLDEMAAAPASGEAAVPAELAGQIEAAAQAARSAQADSGSALSAIETLTADIDALRSAMSSGAAGEGAGLETLSGRLDQIEAQVTGMTAQMADLSASGADAAGAEAMQALGETVAAVQGDLDALRGDLDTLAGDVGTVRDSVQGMETTVSDGLAALAARIDANEAALSEAQDRLAEGGADSTVVARAIAAAGLKSAIDRGSAFATELEAYASVAGEDETVAQLRDFAASGVPTVTQLSDGFAAVANRIVATGQGLDENASLGDRLMSSARSLVQVRPVGEAEGDTPGAIAARVETRLKDGNLEGALAEWETLPDPAKAASADFMDRVRARQTVDQLVAGALANAMSAARPSAPPAGATQ</sequence>
<evidence type="ECO:0000256" key="5">
    <source>
        <dbReference type="SAM" id="Coils"/>
    </source>
</evidence>
<dbReference type="Proteomes" id="UP000246132">
    <property type="component" value="Unassembled WGS sequence"/>
</dbReference>
<dbReference type="Gene3D" id="1.10.287.1490">
    <property type="match status" value="1"/>
</dbReference>
<evidence type="ECO:0000256" key="3">
    <source>
        <dbReference type="ARBA" id="ARBA00022989"/>
    </source>
</evidence>
<dbReference type="RefSeq" id="WP_109765741.1">
    <property type="nucleotide sequence ID" value="NZ_QFWV02000004.1"/>
</dbReference>
<evidence type="ECO:0000313" key="8">
    <source>
        <dbReference type="Proteomes" id="UP000246132"/>
    </source>
</evidence>
<evidence type="ECO:0000313" key="7">
    <source>
        <dbReference type="EMBL" id="RKF07459.1"/>
    </source>
</evidence>